<dbReference type="Proteomes" id="UP000175669">
    <property type="component" value="Unassembled WGS sequence"/>
</dbReference>
<protein>
    <recommendedName>
        <fullName evidence="8">DUF3566 domain-containing protein</fullName>
    </recommendedName>
</protein>
<dbReference type="RefSeq" id="WP_070117685.1">
    <property type="nucleotide sequence ID" value="NZ_MASR01000001.1"/>
</dbReference>
<organism evidence="6 7">
    <name type="scientific">Pseudohongiella acticola</name>
    <dbReference type="NCBI Taxonomy" id="1524254"/>
    <lineage>
        <taxon>Bacteria</taxon>
        <taxon>Pseudomonadati</taxon>
        <taxon>Pseudomonadota</taxon>
        <taxon>Gammaproteobacteria</taxon>
        <taxon>Pseudomonadales</taxon>
        <taxon>Pseudohongiellaceae</taxon>
        <taxon>Pseudohongiella</taxon>
    </lineage>
</organism>
<name>A0A1E8CM11_9GAMM</name>
<dbReference type="STRING" id="1524254.PHACT_10235"/>
<comment type="caution">
    <text evidence="6">The sequence shown here is derived from an EMBL/GenBank/DDBJ whole genome shotgun (WGS) entry which is preliminary data.</text>
</comment>
<dbReference type="SUPFAM" id="SSF90123">
    <property type="entry name" value="ABC transporter transmembrane region"/>
    <property type="match status" value="1"/>
</dbReference>
<dbReference type="GO" id="GO:0005886">
    <property type="term" value="C:plasma membrane"/>
    <property type="evidence" value="ECO:0007669"/>
    <property type="project" value="UniProtKB-SubCell"/>
</dbReference>
<evidence type="ECO:0000256" key="4">
    <source>
        <dbReference type="ARBA" id="ARBA00023136"/>
    </source>
</evidence>
<feature type="transmembrane region" description="Helical" evidence="5">
    <location>
        <begin position="47"/>
        <end position="72"/>
    </location>
</feature>
<dbReference type="GO" id="GO:0005524">
    <property type="term" value="F:ATP binding"/>
    <property type="evidence" value="ECO:0007669"/>
    <property type="project" value="InterPro"/>
</dbReference>
<evidence type="ECO:0000256" key="2">
    <source>
        <dbReference type="ARBA" id="ARBA00022692"/>
    </source>
</evidence>
<comment type="subcellular location">
    <subcellularLocation>
        <location evidence="1">Cell membrane</location>
        <topology evidence="1">Multi-pass membrane protein</topology>
    </subcellularLocation>
</comment>
<dbReference type="InterPro" id="IPR036640">
    <property type="entry name" value="ABC1_TM_sf"/>
</dbReference>
<evidence type="ECO:0000256" key="1">
    <source>
        <dbReference type="ARBA" id="ARBA00004651"/>
    </source>
</evidence>
<evidence type="ECO:0000313" key="7">
    <source>
        <dbReference type="Proteomes" id="UP000175669"/>
    </source>
</evidence>
<feature type="transmembrane region" description="Helical" evidence="5">
    <location>
        <begin position="12"/>
        <end position="35"/>
    </location>
</feature>
<keyword evidence="2 5" id="KW-0812">Transmembrane</keyword>
<evidence type="ECO:0000256" key="3">
    <source>
        <dbReference type="ARBA" id="ARBA00022989"/>
    </source>
</evidence>
<dbReference type="EMBL" id="MASR01000001">
    <property type="protein sequence ID" value="OFE13468.1"/>
    <property type="molecule type" value="Genomic_DNA"/>
</dbReference>
<evidence type="ECO:0008006" key="8">
    <source>
        <dbReference type="Google" id="ProtNLM"/>
    </source>
</evidence>
<keyword evidence="4 5" id="KW-0472">Membrane</keyword>
<dbReference type="AlphaFoldDB" id="A0A1E8CM11"/>
<proteinExistence type="predicted"/>
<sequence length="88" mass="9481">MKSITYIAPHKTALTVAVLLAIASLIFIIPMAILLSLVTPEGAGLPIGMMLAMPIIYFVMGYLSTALMAWIYNKVANYTGGITFKISE</sequence>
<keyword evidence="7" id="KW-1185">Reference proteome</keyword>
<evidence type="ECO:0000313" key="6">
    <source>
        <dbReference type="EMBL" id="OFE13468.1"/>
    </source>
</evidence>
<dbReference type="OrthoDB" id="6294340at2"/>
<gene>
    <name evidence="6" type="ORF">PHACT_10235</name>
</gene>
<accession>A0A1E8CM11</accession>
<reference evidence="7" key="1">
    <citation type="submission" date="2016-07" db="EMBL/GenBank/DDBJ databases">
        <authorList>
            <person name="Florea S."/>
            <person name="Webb J.S."/>
            <person name="Jaromczyk J."/>
            <person name="Schardl C.L."/>
        </authorList>
    </citation>
    <scope>NUCLEOTIDE SEQUENCE [LARGE SCALE GENOMIC DNA]</scope>
    <source>
        <strain evidence="7">KCTC 42131</strain>
    </source>
</reference>
<evidence type="ECO:0000256" key="5">
    <source>
        <dbReference type="SAM" id="Phobius"/>
    </source>
</evidence>
<keyword evidence="3 5" id="KW-1133">Transmembrane helix</keyword>